<dbReference type="InterPro" id="IPR011234">
    <property type="entry name" value="Fumarylacetoacetase-like_C"/>
</dbReference>
<dbReference type="AlphaFoldDB" id="A0A3N4Z4T2"/>
<reference evidence="4 5" key="1">
    <citation type="submission" date="2018-11" db="EMBL/GenBank/DDBJ databases">
        <title>Sequencing the genomes of 1000 actinobacteria strains.</title>
        <authorList>
            <person name="Klenk H.-P."/>
        </authorList>
    </citation>
    <scope>NUCLEOTIDE SEQUENCE [LARGE SCALE GENOMIC DNA]</scope>
    <source>
        <strain evidence="4 5">DSM 14418</strain>
    </source>
</reference>
<protein>
    <submittedName>
        <fullName evidence="4">Acylpyruvate hydrolase</fullName>
    </submittedName>
</protein>
<organism evidence="4 5">
    <name type="scientific">Georgenia muralis</name>
    <dbReference type="NCBI Taxonomy" id="154117"/>
    <lineage>
        <taxon>Bacteria</taxon>
        <taxon>Bacillati</taxon>
        <taxon>Actinomycetota</taxon>
        <taxon>Actinomycetes</taxon>
        <taxon>Micrococcales</taxon>
        <taxon>Bogoriellaceae</taxon>
        <taxon>Georgenia</taxon>
    </lineage>
</organism>
<dbReference type="SUPFAM" id="SSF56529">
    <property type="entry name" value="FAH"/>
    <property type="match status" value="1"/>
</dbReference>
<dbReference type="RefSeq" id="WP_123918471.1">
    <property type="nucleotide sequence ID" value="NZ_RKRA01000001.1"/>
</dbReference>
<dbReference type="PANTHER" id="PTHR42796">
    <property type="entry name" value="FUMARYLACETOACETATE HYDROLASE DOMAIN-CONTAINING PROTEIN 2A-RELATED"/>
    <property type="match status" value="1"/>
</dbReference>
<evidence type="ECO:0000313" key="5">
    <source>
        <dbReference type="Proteomes" id="UP000280726"/>
    </source>
</evidence>
<dbReference type="OrthoDB" id="9805307at2"/>
<proteinExistence type="inferred from homology"/>
<accession>A0A3N4Z4T2</accession>
<comment type="similarity">
    <text evidence="1">Belongs to the FAH family.</text>
</comment>
<evidence type="ECO:0000256" key="2">
    <source>
        <dbReference type="ARBA" id="ARBA00022723"/>
    </source>
</evidence>
<keyword evidence="4" id="KW-0378">Hydrolase</keyword>
<dbReference type="InterPro" id="IPR036663">
    <property type="entry name" value="Fumarylacetoacetase_C_sf"/>
</dbReference>
<evidence type="ECO:0000313" key="4">
    <source>
        <dbReference type="EMBL" id="RPF28329.1"/>
    </source>
</evidence>
<keyword evidence="5" id="KW-1185">Reference proteome</keyword>
<dbReference type="Pfam" id="PF01557">
    <property type="entry name" value="FAA_hydrolase"/>
    <property type="match status" value="1"/>
</dbReference>
<dbReference type="InterPro" id="IPR051121">
    <property type="entry name" value="FAH"/>
</dbReference>
<comment type="caution">
    <text evidence="4">The sequence shown here is derived from an EMBL/GenBank/DDBJ whole genome shotgun (WGS) entry which is preliminary data.</text>
</comment>
<feature type="domain" description="Fumarylacetoacetase-like C-terminal" evidence="3">
    <location>
        <begin position="67"/>
        <end position="267"/>
    </location>
</feature>
<dbReference type="GO" id="GO:0046872">
    <property type="term" value="F:metal ion binding"/>
    <property type="evidence" value="ECO:0007669"/>
    <property type="project" value="UniProtKB-KW"/>
</dbReference>
<dbReference type="GO" id="GO:0016853">
    <property type="term" value="F:isomerase activity"/>
    <property type="evidence" value="ECO:0007669"/>
    <property type="project" value="UniProtKB-ARBA"/>
</dbReference>
<dbReference type="EMBL" id="RKRA01000001">
    <property type="protein sequence ID" value="RPF28329.1"/>
    <property type="molecule type" value="Genomic_DNA"/>
</dbReference>
<keyword evidence="4" id="KW-0670">Pyruvate</keyword>
<name>A0A3N4Z4T2_9MICO</name>
<dbReference type="GO" id="GO:0019752">
    <property type="term" value="P:carboxylic acid metabolic process"/>
    <property type="evidence" value="ECO:0007669"/>
    <property type="project" value="UniProtKB-ARBA"/>
</dbReference>
<dbReference type="FunFam" id="3.90.850.10:FF:000002">
    <property type="entry name" value="2-hydroxyhepta-2,4-diene-1,7-dioate isomerase"/>
    <property type="match status" value="1"/>
</dbReference>
<dbReference type="Gene3D" id="3.90.850.10">
    <property type="entry name" value="Fumarylacetoacetase-like, C-terminal domain"/>
    <property type="match status" value="1"/>
</dbReference>
<evidence type="ECO:0000256" key="1">
    <source>
        <dbReference type="ARBA" id="ARBA00010211"/>
    </source>
</evidence>
<sequence>MKLTTIRLAGGATVAARVDGDTAVELGFADVGDLLRRGDLGAVATATGATHDLASAELAPVVVAPAKIVCVGLNYRNHILKMGRELPEHPTLFAKYPDALVGPRDEIQLPPESDKVDWEGELAVVIGRTVRRADAEQAAAAIAGYSVLNDVTMRDYQYRSPQWFQGKTWERSTPLGPVLVTPDEMPDGAQLVTLLDGEEVQRTPVDDLVFSAVELVRYISTIFTLNPGDVIATGTPGGVGHARRSGRYITAGQTLTTRIDGIGELVNVAVAEQLDAAAAREPDVVRA</sequence>
<keyword evidence="2" id="KW-0479">Metal-binding</keyword>
<gene>
    <name evidence="4" type="ORF">EDD32_2854</name>
</gene>
<evidence type="ECO:0000259" key="3">
    <source>
        <dbReference type="Pfam" id="PF01557"/>
    </source>
</evidence>
<dbReference type="PANTHER" id="PTHR42796:SF4">
    <property type="entry name" value="FUMARYLACETOACETATE HYDROLASE DOMAIN-CONTAINING PROTEIN 2A"/>
    <property type="match status" value="1"/>
</dbReference>
<dbReference type="Proteomes" id="UP000280726">
    <property type="component" value="Unassembled WGS sequence"/>
</dbReference>
<dbReference type="GO" id="GO:0016787">
    <property type="term" value="F:hydrolase activity"/>
    <property type="evidence" value="ECO:0007669"/>
    <property type="project" value="UniProtKB-KW"/>
</dbReference>